<keyword evidence="2" id="KW-1133">Transmembrane helix</keyword>
<dbReference type="AlphaFoldDB" id="A0A8S1JBB2"/>
<comment type="caution">
    <text evidence="3">The sequence shown here is derived from an EMBL/GenBank/DDBJ whole genome shotgun (WGS) entry which is preliminary data.</text>
</comment>
<feature type="transmembrane region" description="Helical" evidence="2">
    <location>
        <begin position="105"/>
        <end position="129"/>
    </location>
</feature>
<dbReference type="EMBL" id="CAJHUC010001395">
    <property type="protein sequence ID" value="CAD7700955.1"/>
    <property type="molecule type" value="Genomic_DNA"/>
</dbReference>
<dbReference type="PANTHER" id="PTHR36970">
    <property type="entry name" value="UNNAMED PRODUCT"/>
    <property type="match status" value="1"/>
</dbReference>
<dbReference type="OrthoDB" id="536576at2759"/>
<name>A0A8S1JBB2_9CHLO</name>
<keyword evidence="4" id="KW-1185">Reference proteome</keyword>
<reference evidence="3" key="1">
    <citation type="submission" date="2020-12" db="EMBL/GenBank/DDBJ databases">
        <authorList>
            <person name="Iha C."/>
        </authorList>
    </citation>
    <scope>NUCLEOTIDE SEQUENCE</scope>
</reference>
<feature type="region of interest" description="Disordered" evidence="1">
    <location>
        <begin position="165"/>
        <end position="202"/>
    </location>
</feature>
<dbReference type="Proteomes" id="UP000708148">
    <property type="component" value="Unassembled WGS sequence"/>
</dbReference>
<dbReference type="PANTHER" id="PTHR36970:SF1">
    <property type="entry name" value="BESTROPHIN HOMOLOG"/>
    <property type="match status" value="1"/>
</dbReference>
<proteinExistence type="predicted"/>
<evidence type="ECO:0000313" key="3">
    <source>
        <dbReference type="EMBL" id="CAD7700955.1"/>
    </source>
</evidence>
<gene>
    <name evidence="3" type="ORF">OSTQU699_LOCUS6314</name>
</gene>
<evidence type="ECO:0000256" key="1">
    <source>
        <dbReference type="SAM" id="MobiDB-lite"/>
    </source>
</evidence>
<evidence type="ECO:0000313" key="4">
    <source>
        <dbReference type="Proteomes" id="UP000708148"/>
    </source>
</evidence>
<keyword evidence="2" id="KW-0472">Membrane</keyword>
<feature type="transmembrane region" description="Helical" evidence="2">
    <location>
        <begin position="82"/>
        <end position="99"/>
    </location>
</feature>
<protein>
    <submittedName>
        <fullName evidence="3">Uncharacterized protein</fullName>
    </submittedName>
</protein>
<evidence type="ECO:0000256" key="2">
    <source>
        <dbReference type="SAM" id="Phobius"/>
    </source>
</evidence>
<accession>A0A8S1JBB2</accession>
<sequence length="202" mass="22412">MPTSTRIPQFLVSVSQEMSVRSRRLCAVLKDMSQYCQKLHQQGLVAADVTAVNSILLKMFVSIERLSQLKEYRTPQGLRSMARFYVVVILPLFYGPLWARVKMDMGFTFALFLALMMNLVLTGLLNLAISLEDPFDEVALDGVSIYEASDHVLWAVHDPEPLDSPPHLSLSVRPQDKDKGNSALQSKGGNGATRETLGSSIV</sequence>
<organism evidence="3 4">
    <name type="scientific">Ostreobium quekettii</name>
    <dbReference type="NCBI Taxonomy" id="121088"/>
    <lineage>
        <taxon>Eukaryota</taxon>
        <taxon>Viridiplantae</taxon>
        <taxon>Chlorophyta</taxon>
        <taxon>core chlorophytes</taxon>
        <taxon>Ulvophyceae</taxon>
        <taxon>TCBD clade</taxon>
        <taxon>Bryopsidales</taxon>
        <taxon>Ostreobineae</taxon>
        <taxon>Ostreobiaceae</taxon>
        <taxon>Ostreobium</taxon>
    </lineage>
</organism>
<keyword evidence="2" id="KW-0812">Transmembrane</keyword>